<keyword evidence="2" id="KW-0067">ATP-binding</keyword>
<evidence type="ECO:0000256" key="3">
    <source>
        <dbReference type="ARBA" id="ARBA00038088"/>
    </source>
</evidence>
<organism evidence="6 7">
    <name type="scientific">Caldimonas mangrovi</name>
    <dbReference type="NCBI Taxonomy" id="2944811"/>
    <lineage>
        <taxon>Bacteria</taxon>
        <taxon>Pseudomonadati</taxon>
        <taxon>Pseudomonadota</taxon>
        <taxon>Betaproteobacteria</taxon>
        <taxon>Burkholderiales</taxon>
        <taxon>Sphaerotilaceae</taxon>
        <taxon>Caldimonas</taxon>
    </lineage>
</organism>
<dbReference type="Pfam" id="PF00004">
    <property type="entry name" value="AAA"/>
    <property type="match status" value="1"/>
</dbReference>
<feature type="domain" description="AAA+ ATPase" evidence="5">
    <location>
        <begin position="263"/>
        <end position="397"/>
    </location>
</feature>
<keyword evidence="1" id="KW-0547">Nucleotide-binding</keyword>
<name>A0ABT0YTL3_9BURK</name>
<comment type="caution">
    <text evidence="6">The sequence shown here is derived from an EMBL/GenBank/DDBJ whole genome shotgun (WGS) entry which is preliminary data.</text>
</comment>
<evidence type="ECO:0000313" key="7">
    <source>
        <dbReference type="Proteomes" id="UP001165541"/>
    </source>
</evidence>
<evidence type="ECO:0000256" key="4">
    <source>
        <dbReference type="ARBA" id="ARBA00040480"/>
    </source>
</evidence>
<dbReference type="InterPro" id="IPR052381">
    <property type="entry name" value="AAA_domain_protein"/>
</dbReference>
<dbReference type="Gene3D" id="3.40.50.300">
    <property type="entry name" value="P-loop containing nucleotide triphosphate hydrolases"/>
    <property type="match status" value="1"/>
</dbReference>
<dbReference type="RefSeq" id="WP_251780104.1">
    <property type="nucleotide sequence ID" value="NZ_JAMKFE010000013.1"/>
</dbReference>
<dbReference type="InterPro" id="IPR003959">
    <property type="entry name" value="ATPase_AAA_core"/>
</dbReference>
<sequence length="492" mass="55402">MKDEHDLELLIASRFPIIAIETHEEQRAVNLLARCASRRQLPVHTWSVTTGWKPLQTQIAFASTQDPAPALRHVGNVRQPGVYALLDFHPFLNDPLHVRLLKEIAADYDRVPRTLVLMSHRTEVPPELDKLTVRFALSLPDETGIQRIFQEEVQSWQTRHAPKRLQGQQEALQMLLRLLRGLAEPDVRRLIRHAIEHDGVLDGNDLPRVINQKQQILSRDSSLSFELDTAEFADVAGLAALKRWLDRRRAPFLDEAGAQGLDVPKGIMLLGVQGCGKSLAAKAVAGTWGVPLMRLDFGALYNKWLGETERNLREALKAADSMAPCVLWIDEIEKCLSTSDHSDNGESRRVLGTLLTWMAERKSRVFIVATSNDIERLPPELVRKGRMDEIFFVDLPDGPARQEIARIHLAKREQDPSHFDLPRLAARTQGYSGAEIEQAVICALYEAHAQRVPLSDTLIEAEVDRTRPLSVVMAEKIEALRAWAADRTVKAD</sequence>
<evidence type="ECO:0000256" key="2">
    <source>
        <dbReference type="ARBA" id="ARBA00022840"/>
    </source>
</evidence>
<dbReference type="Proteomes" id="UP001165541">
    <property type="component" value="Unassembled WGS sequence"/>
</dbReference>
<dbReference type="EMBL" id="JAMKFE010000013">
    <property type="protein sequence ID" value="MCM5681619.1"/>
    <property type="molecule type" value="Genomic_DNA"/>
</dbReference>
<dbReference type="PANTHER" id="PTHR42960">
    <property type="entry name" value="YCF46 PROTEIN"/>
    <property type="match status" value="1"/>
</dbReference>
<accession>A0ABT0YTL3</accession>
<dbReference type="PANTHER" id="PTHR42960:SF1">
    <property type="entry name" value="YCF46 PROTEIN"/>
    <property type="match status" value="1"/>
</dbReference>
<gene>
    <name evidence="6" type="ORF">M8A51_19000</name>
</gene>
<evidence type="ECO:0000313" key="6">
    <source>
        <dbReference type="EMBL" id="MCM5681619.1"/>
    </source>
</evidence>
<dbReference type="InterPro" id="IPR003593">
    <property type="entry name" value="AAA+_ATPase"/>
</dbReference>
<dbReference type="SUPFAM" id="SSF52540">
    <property type="entry name" value="P-loop containing nucleoside triphosphate hydrolases"/>
    <property type="match status" value="1"/>
</dbReference>
<dbReference type="Gene3D" id="1.10.8.60">
    <property type="match status" value="1"/>
</dbReference>
<evidence type="ECO:0000256" key="1">
    <source>
        <dbReference type="ARBA" id="ARBA00022741"/>
    </source>
</evidence>
<evidence type="ECO:0000259" key="5">
    <source>
        <dbReference type="SMART" id="SM00382"/>
    </source>
</evidence>
<dbReference type="InterPro" id="IPR027417">
    <property type="entry name" value="P-loop_NTPase"/>
</dbReference>
<reference evidence="6" key="1">
    <citation type="submission" date="2022-05" db="EMBL/GenBank/DDBJ databases">
        <title>Schlegelella sp. nov., isolated from mangrove soil.</title>
        <authorList>
            <person name="Liu Y."/>
            <person name="Ge X."/>
            <person name="Liu W."/>
        </authorList>
    </citation>
    <scope>NUCLEOTIDE SEQUENCE</scope>
    <source>
        <strain evidence="6">S2-27</strain>
    </source>
</reference>
<comment type="similarity">
    <text evidence="3">Belongs to the AAA ATPase family. Highly divergent.</text>
</comment>
<dbReference type="SMART" id="SM00382">
    <property type="entry name" value="AAA"/>
    <property type="match status" value="1"/>
</dbReference>
<keyword evidence="7" id="KW-1185">Reference proteome</keyword>
<protein>
    <recommendedName>
        <fullName evidence="4">Uncharacterized AAA domain-containing protein ycf46</fullName>
    </recommendedName>
</protein>
<proteinExistence type="inferred from homology"/>